<reference evidence="1" key="1">
    <citation type="submission" date="2011-06" db="EMBL/GenBank/DDBJ databases">
        <title>The Genome Sequence of Fusarium oxysporum Fo47.</title>
        <authorList>
            <consortium name="The Broad Institute Genome Sequencing Platform"/>
            <person name="Ma L.-J."/>
            <person name="Gale L.R."/>
            <person name="Schwartz D.C."/>
            <person name="Zhou S."/>
            <person name="Corby-Kistler H."/>
            <person name="Young S.K."/>
            <person name="Zeng Q."/>
            <person name="Gargeya S."/>
            <person name="Fitzgerald M."/>
            <person name="Haas B."/>
            <person name="Abouelleil A."/>
            <person name="Alvarado L."/>
            <person name="Arachchi H.M."/>
            <person name="Berlin A."/>
            <person name="Brown A."/>
            <person name="Chapman S.B."/>
            <person name="Chen Z."/>
            <person name="Dunbar C."/>
            <person name="Freedman E."/>
            <person name="Gearin G."/>
            <person name="Gellesch M."/>
            <person name="Goldberg J."/>
            <person name="Griggs A."/>
            <person name="Gujja S."/>
            <person name="Heiman D."/>
            <person name="Howarth C."/>
            <person name="Larson L."/>
            <person name="Lui A."/>
            <person name="MacDonald P.J.P."/>
            <person name="Mehta T."/>
            <person name="Montmayeur A."/>
            <person name="Murphy C."/>
            <person name="Neiman D."/>
            <person name="Pearson M."/>
            <person name="Priest M."/>
            <person name="Roberts A."/>
            <person name="Saif S."/>
            <person name="Shea T."/>
            <person name="Shenoy N."/>
            <person name="Sisk P."/>
            <person name="Stolte C."/>
            <person name="Sykes S."/>
            <person name="Wortman J."/>
            <person name="Nusbaum C."/>
            <person name="Birren B."/>
        </authorList>
    </citation>
    <scope>NUCLEOTIDE SEQUENCE [LARGE SCALE GENOMIC DNA]</scope>
    <source>
        <strain evidence="1">Fo47</strain>
    </source>
</reference>
<gene>
    <name evidence="1" type="ORF">FOZG_17500</name>
</gene>
<dbReference type="Proteomes" id="UP000030766">
    <property type="component" value="Unassembled WGS sequence"/>
</dbReference>
<accession>W9JEB5</accession>
<dbReference type="AlphaFoldDB" id="W9JEB5"/>
<proteinExistence type="predicted"/>
<sequence>MRRQLSSHLAIEKFRDKQGKLISKQIKESWEYARAS</sequence>
<reference evidence="1" key="2">
    <citation type="submission" date="2014-02" db="EMBL/GenBank/DDBJ databases">
        <title>Annotation of the Genome Sequence of Fusarium oxysporum Fo47.</title>
        <authorList>
            <consortium name="The Broad Institute Genomics Platform"/>
            <person name="Ma L.-J."/>
            <person name="Corby-Kistler H."/>
            <person name="Broz K."/>
            <person name="Gale L.R."/>
            <person name="Jonkers W."/>
            <person name="O'Donnell K."/>
            <person name="Ploetz R."/>
            <person name="Steinberg C."/>
            <person name="Schwartz D.C."/>
            <person name="VanEtten H."/>
            <person name="Zhou S."/>
            <person name="Young S.K."/>
            <person name="Zeng Q."/>
            <person name="Gargeya S."/>
            <person name="Fitzgerald M."/>
            <person name="Abouelleil A."/>
            <person name="Alvarado L."/>
            <person name="Chapman S.B."/>
            <person name="Gainer-Dewar J."/>
            <person name="Goldberg J."/>
            <person name="Griggs A."/>
            <person name="Gujja S."/>
            <person name="Hansen M."/>
            <person name="Howarth C."/>
            <person name="Imamovic A."/>
            <person name="Ireland A."/>
            <person name="Larimer J."/>
            <person name="McCowan C."/>
            <person name="Murphy C."/>
            <person name="Pearson M."/>
            <person name="Poon T.W."/>
            <person name="Priest M."/>
            <person name="Roberts A."/>
            <person name="Saif S."/>
            <person name="Shea T."/>
            <person name="Sykes S."/>
            <person name="Wortman J."/>
            <person name="Nusbaum C."/>
            <person name="Birren B."/>
        </authorList>
    </citation>
    <scope>NUCLEOTIDE SEQUENCE</scope>
    <source>
        <strain evidence="1">Fo47</strain>
    </source>
</reference>
<dbReference type="VEuPathDB" id="FungiDB:FOZG_17500"/>
<evidence type="ECO:0000313" key="1">
    <source>
        <dbReference type="EMBL" id="EWZ28789.1"/>
    </source>
</evidence>
<name>W9JEB5_FUSOX</name>
<protein>
    <submittedName>
        <fullName evidence="1">Uncharacterized protein</fullName>
    </submittedName>
</protein>
<organism evidence="1">
    <name type="scientific">Fusarium oxysporum Fo47</name>
    <dbReference type="NCBI Taxonomy" id="660027"/>
    <lineage>
        <taxon>Eukaryota</taxon>
        <taxon>Fungi</taxon>
        <taxon>Dikarya</taxon>
        <taxon>Ascomycota</taxon>
        <taxon>Pezizomycotina</taxon>
        <taxon>Sordariomycetes</taxon>
        <taxon>Hypocreomycetidae</taxon>
        <taxon>Hypocreales</taxon>
        <taxon>Nectriaceae</taxon>
        <taxon>Fusarium</taxon>
        <taxon>Fusarium oxysporum species complex</taxon>
    </lineage>
</organism>
<dbReference type="HOGENOM" id="CLU_3359687_0_0_1"/>
<dbReference type="EMBL" id="KI981472">
    <property type="protein sequence ID" value="EWZ28789.1"/>
    <property type="molecule type" value="Genomic_DNA"/>
</dbReference>